<evidence type="ECO:0000256" key="2">
    <source>
        <dbReference type="ARBA" id="ARBA00005551"/>
    </source>
</evidence>
<evidence type="ECO:0000313" key="11">
    <source>
        <dbReference type="EMBL" id="PKV99037.1"/>
    </source>
</evidence>
<name>A0A2N3WYW0_9NOCA</name>
<evidence type="ECO:0000313" key="12">
    <source>
        <dbReference type="Proteomes" id="UP000233766"/>
    </source>
</evidence>
<protein>
    <submittedName>
        <fullName evidence="11">Transporter (CPA2 family)</fullName>
    </submittedName>
</protein>
<feature type="transmembrane region" description="Helical" evidence="9">
    <location>
        <begin position="199"/>
        <end position="221"/>
    </location>
</feature>
<dbReference type="Proteomes" id="UP000233766">
    <property type="component" value="Unassembled WGS sequence"/>
</dbReference>
<feature type="transmembrane region" description="Helical" evidence="9">
    <location>
        <begin position="362"/>
        <end position="384"/>
    </location>
</feature>
<comment type="caution">
    <text evidence="11">The sequence shown here is derived from an EMBL/GenBank/DDBJ whole genome shotgun (WGS) entry which is preliminary data.</text>
</comment>
<dbReference type="Gene3D" id="1.20.1530.20">
    <property type="match status" value="1"/>
</dbReference>
<evidence type="ECO:0000256" key="8">
    <source>
        <dbReference type="ARBA" id="ARBA00023136"/>
    </source>
</evidence>
<feature type="transmembrane region" description="Helical" evidence="9">
    <location>
        <begin position="295"/>
        <end position="318"/>
    </location>
</feature>
<comment type="similarity">
    <text evidence="2">Belongs to the monovalent cation:proton antiporter 2 (CPA2) transporter (TC 2.A.37) family.</text>
</comment>
<keyword evidence="7" id="KW-0406">Ion transport</keyword>
<evidence type="ECO:0000256" key="5">
    <source>
        <dbReference type="ARBA" id="ARBA00022692"/>
    </source>
</evidence>
<feature type="transmembrane region" description="Helical" evidence="9">
    <location>
        <begin position="60"/>
        <end position="80"/>
    </location>
</feature>
<gene>
    <name evidence="11" type="ORF">ATK86_1078</name>
</gene>
<organism evidence="11 12">
    <name type="scientific">Nocardia fluminea</name>
    <dbReference type="NCBI Taxonomy" id="134984"/>
    <lineage>
        <taxon>Bacteria</taxon>
        <taxon>Bacillati</taxon>
        <taxon>Actinomycetota</taxon>
        <taxon>Actinomycetes</taxon>
        <taxon>Mycobacteriales</taxon>
        <taxon>Nocardiaceae</taxon>
        <taxon>Nocardia</taxon>
    </lineage>
</organism>
<dbReference type="PANTHER" id="PTHR43562">
    <property type="entry name" value="NAPA-TYPE SODIUM/HYDROGEN ANTIPORTER"/>
    <property type="match status" value="1"/>
</dbReference>
<keyword evidence="4" id="KW-0050">Antiport</keyword>
<evidence type="ECO:0000259" key="10">
    <source>
        <dbReference type="Pfam" id="PF00999"/>
    </source>
</evidence>
<feature type="transmembrane region" description="Helical" evidence="9">
    <location>
        <begin position="249"/>
        <end position="274"/>
    </location>
</feature>
<reference evidence="11 12" key="1">
    <citation type="submission" date="2017-12" db="EMBL/GenBank/DDBJ databases">
        <title>Sequencing the genomes of 1000 Actinobacteria strains.</title>
        <authorList>
            <person name="Klenk H.-P."/>
        </authorList>
    </citation>
    <scope>NUCLEOTIDE SEQUENCE [LARGE SCALE GENOMIC DNA]</scope>
    <source>
        <strain evidence="11 12">DSM 44489</strain>
    </source>
</reference>
<evidence type="ECO:0000256" key="1">
    <source>
        <dbReference type="ARBA" id="ARBA00004141"/>
    </source>
</evidence>
<proteinExistence type="inferred from homology"/>
<keyword evidence="3" id="KW-0813">Transport</keyword>
<keyword evidence="6 9" id="KW-1133">Transmembrane helix</keyword>
<dbReference type="Pfam" id="PF00999">
    <property type="entry name" value="Na_H_Exchanger"/>
    <property type="match status" value="1"/>
</dbReference>
<accession>A0A2N3WYW0</accession>
<dbReference type="GO" id="GO:0015297">
    <property type="term" value="F:antiporter activity"/>
    <property type="evidence" value="ECO:0007669"/>
    <property type="project" value="UniProtKB-KW"/>
</dbReference>
<feature type="transmembrane region" description="Helical" evidence="9">
    <location>
        <begin position="324"/>
        <end position="342"/>
    </location>
</feature>
<evidence type="ECO:0000256" key="9">
    <source>
        <dbReference type="SAM" id="Phobius"/>
    </source>
</evidence>
<keyword evidence="5 9" id="KW-0812">Transmembrane</keyword>
<dbReference type="EMBL" id="PJMW01000001">
    <property type="protein sequence ID" value="PKV99037.1"/>
    <property type="molecule type" value="Genomic_DNA"/>
</dbReference>
<feature type="transmembrane region" description="Helical" evidence="9">
    <location>
        <begin position="86"/>
        <end position="103"/>
    </location>
</feature>
<dbReference type="InterPro" id="IPR038770">
    <property type="entry name" value="Na+/solute_symporter_sf"/>
</dbReference>
<feature type="transmembrane region" description="Helical" evidence="9">
    <location>
        <begin position="33"/>
        <end position="53"/>
    </location>
</feature>
<feature type="transmembrane region" description="Helical" evidence="9">
    <location>
        <begin position="390"/>
        <end position="409"/>
    </location>
</feature>
<feature type="domain" description="Cation/H+ exchanger transmembrane" evidence="10">
    <location>
        <begin position="41"/>
        <end position="408"/>
    </location>
</feature>
<evidence type="ECO:0000256" key="4">
    <source>
        <dbReference type="ARBA" id="ARBA00022449"/>
    </source>
</evidence>
<sequence length="425" mass="43948">MPARGFGAPASRCATMTCMDLLASESVGDPSPIVSLFWIALIAVIAPLLSRLVRGYLPDVVILLVAGAMVGPHVLGWASSAGGVDLVSELGLGMLFLLAGYELDPRLLRGRSGRTAWVVWIVCLLFAFVIVMVATNTSNSTRVAVAIALTSTALGTLLPILKQAGILDSRLGRAVMTHGAVGELGPIVAMSVLLTSRDAGSAVVVVVLFVVAAVVVGFVPVRMLDRMPDLGAGLAKLGGGTSQLPVRGVVLLLLVLMVVAEVFDLDVVLGAFAAGMILRRLIAAGHPDVDSSLEAIGYGLLIPVFFVVSGMGIDVAAVGRNPALWVWFVVTIAIARGVPVWLSERFVPRADTLPTGRERVELALYAATGLPIIVAVTQVATQAGLLTADVASILVAAGATTVLAFPLVARLIGATEAKPVTPAHE</sequence>
<dbReference type="PANTHER" id="PTHR43562:SF1">
    <property type="entry name" value="NA(+)_H(+) ANTIPORTER YJBQ-RELATED"/>
    <property type="match status" value="1"/>
</dbReference>
<feature type="transmembrane region" description="Helical" evidence="9">
    <location>
        <begin position="141"/>
        <end position="161"/>
    </location>
</feature>
<keyword evidence="8 9" id="KW-0472">Membrane</keyword>
<dbReference type="InterPro" id="IPR006153">
    <property type="entry name" value="Cation/H_exchanger_TM"/>
</dbReference>
<evidence type="ECO:0000256" key="7">
    <source>
        <dbReference type="ARBA" id="ARBA00023065"/>
    </source>
</evidence>
<comment type="subcellular location">
    <subcellularLocation>
        <location evidence="1">Membrane</location>
        <topology evidence="1">Multi-pass membrane protein</topology>
    </subcellularLocation>
</comment>
<dbReference type="GO" id="GO:0016020">
    <property type="term" value="C:membrane"/>
    <property type="evidence" value="ECO:0007669"/>
    <property type="project" value="UniProtKB-SubCell"/>
</dbReference>
<dbReference type="GO" id="GO:1902600">
    <property type="term" value="P:proton transmembrane transport"/>
    <property type="evidence" value="ECO:0007669"/>
    <property type="project" value="InterPro"/>
</dbReference>
<dbReference type="AlphaFoldDB" id="A0A2N3WYW0"/>
<evidence type="ECO:0000256" key="3">
    <source>
        <dbReference type="ARBA" id="ARBA00022448"/>
    </source>
</evidence>
<feature type="transmembrane region" description="Helical" evidence="9">
    <location>
        <begin position="115"/>
        <end position="135"/>
    </location>
</feature>
<evidence type="ECO:0000256" key="6">
    <source>
        <dbReference type="ARBA" id="ARBA00022989"/>
    </source>
</evidence>
<keyword evidence="12" id="KW-1185">Reference proteome</keyword>